<dbReference type="Gene3D" id="2.115.10.20">
    <property type="entry name" value="Glycosyl hydrolase domain, family 43"/>
    <property type="match status" value="1"/>
</dbReference>
<dbReference type="AlphaFoldDB" id="A0A1R1F3T6"/>
<protein>
    <submittedName>
        <fullName evidence="7">Glycoside hydrolase</fullName>
    </submittedName>
</protein>
<dbReference type="InterPro" id="IPR018053">
    <property type="entry name" value="Glyco_hydro_32_AS"/>
</dbReference>
<dbReference type="InterPro" id="IPR013189">
    <property type="entry name" value="Glyco_hydro_32_C"/>
</dbReference>
<dbReference type="InterPro" id="IPR013148">
    <property type="entry name" value="Glyco_hydro_32_N"/>
</dbReference>
<keyword evidence="2 4" id="KW-0378">Hydrolase</keyword>
<name>A0A1R1F3T6_9BACL</name>
<dbReference type="SUPFAM" id="SSF75005">
    <property type="entry name" value="Arabinanase/levansucrase/invertase"/>
    <property type="match status" value="1"/>
</dbReference>
<dbReference type="PANTHER" id="PTHR42800:SF1">
    <property type="entry name" value="EXOINULINASE INUD (AFU_ORTHOLOGUE AFUA_5G00480)"/>
    <property type="match status" value="1"/>
</dbReference>
<keyword evidence="8" id="KW-1185">Reference proteome</keyword>
<dbReference type="RefSeq" id="WP_076168649.1">
    <property type="nucleotide sequence ID" value="NZ_MRTP01000001.1"/>
</dbReference>
<dbReference type="Pfam" id="PF00251">
    <property type="entry name" value="Glyco_hydro_32N"/>
    <property type="match status" value="1"/>
</dbReference>
<dbReference type="PROSITE" id="PS00609">
    <property type="entry name" value="GLYCOSYL_HYDROL_F32"/>
    <property type="match status" value="1"/>
</dbReference>
<dbReference type="EMBL" id="MRTP01000001">
    <property type="protein sequence ID" value="OMF58685.1"/>
    <property type="molecule type" value="Genomic_DNA"/>
</dbReference>
<dbReference type="InterPro" id="IPR013320">
    <property type="entry name" value="ConA-like_dom_sf"/>
</dbReference>
<comment type="caution">
    <text evidence="7">The sequence shown here is derived from an EMBL/GenBank/DDBJ whole genome shotgun (WGS) entry which is preliminary data.</text>
</comment>
<evidence type="ECO:0000313" key="8">
    <source>
        <dbReference type="Proteomes" id="UP000187172"/>
    </source>
</evidence>
<dbReference type="GO" id="GO:0005987">
    <property type="term" value="P:sucrose catabolic process"/>
    <property type="evidence" value="ECO:0007669"/>
    <property type="project" value="TreeGrafter"/>
</dbReference>
<dbReference type="InterPro" id="IPR001362">
    <property type="entry name" value="Glyco_hydro_32"/>
</dbReference>
<dbReference type="SUPFAM" id="SSF49899">
    <property type="entry name" value="Concanavalin A-like lectins/glucanases"/>
    <property type="match status" value="1"/>
</dbReference>
<evidence type="ECO:0000259" key="6">
    <source>
        <dbReference type="Pfam" id="PF08244"/>
    </source>
</evidence>
<dbReference type="Proteomes" id="UP000187172">
    <property type="component" value="Unassembled WGS sequence"/>
</dbReference>
<keyword evidence="3 4" id="KW-0326">Glycosidase</keyword>
<dbReference type="SMART" id="SM00640">
    <property type="entry name" value="Glyco_32"/>
    <property type="match status" value="1"/>
</dbReference>
<organism evidence="7 8">
    <name type="scientific">Paenibacillus rhizosphaerae</name>
    <dbReference type="NCBI Taxonomy" id="297318"/>
    <lineage>
        <taxon>Bacteria</taxon>
        <taxon>Bacillati</taxon>
        <taxon>Bacillota</taxon>
        <taxon>Bacilli</taxon>
        <taxon>Bacillales</taxon>
        <taxon>Paenibacillaceae</taxon>
        <taxon>Paenibacillus</taxon>
    </lineage>
</organism>
<evidence type="ECO:0000256" key="1">
    <source>
        <dbReference type="ARBA" id="ARBA00009902"/>
    </source>
</evidence>
<feature type="domain" description="Glycosyl hydrolase family 32 C-terminal" evidence="6">
    <location>
        <begin position="336"/>
        <end position="484"/>
    </location>
</feature>
<dbReference type="CDD" id="cd18622">
    <property type="entry name" value="GH32_Inu-like"/>
    <property type="match status" value="1"/>
</dbReference>
<accession>A0A1R1F3T6</accession>
<proteinExistence type="inferred from homology"/>
<sequence>MSTFISHNYRGGYHFSPKEHWMNDPNGMVYFQGEYHLFYQHHPFGNTWGPMHWGHAVSRDLVVWEELPIALAPDEFGTIFSGSAVVDWNNTTGFFGGEPGLVAIFTQHAEGPEGEAPVQRQSLAYSTDAGRTWTKYAGNPVLSHDTFVDFRDPKVFWHEASSQWVMIVACGQTVCLYRSPNLIDWTLSSEFGEGIGSHDGVWECPDLFPLQVDGDPGLTKWVMLVSIGDHPELAEGSRTQYFTGDFDGERFTPDAVSQTRVRWIDYGRDNYAGVSWSDVPAEDGRRLFVGWMSNWKYANQTPTGVWRGAMTVPRELKLELRQGSAELIQQPARELEGYRKELLSLKRVTAAQASAQLADLQLESGEIRIRLGSGQSLELKVRAGRGQETVIGYSGAAGEVYIDRTRAGTADFHPLFAGRHAAVLDAADGTVELRILIDRSSVEVFAGGGRAVLTDLIYPDQASTGLSLKADDEEALVESLDIYDLSI</sequence>
<gene>
    <name evidence="7" type="ORF">BK138_09305</name>
</gene>
<reference evidence="7 8" key="1">
    <citation type="submission" date="2016-11" db="EMBL/GenBank/DDBJ databases">
        <title>Paenibacillus species isolates.</title>
        <authorList>
            <person name="Beno S.M."/>
        </authorList>
    </citation>
    <scope>NUCLEOTIDE SEQUENCE [LARGE SCALE GENOMIC DNA]</scope>
    <source>
        <strain evidence="7 8">FSL R5-0378</strain>
    </source>
</reference>
<evidence type="ECO:0000259" key="5">
    <source>
        <dbReference type="Pfam" id="PF00251"/>
    </source>
</evidence>
<comment type="similarity">
    <text evidence="1 4">Belongs to the glycosyl hydrolase 32 family.</text>
</comment>
<dbReference type="PANTHER" id="PTHR42800">
    <property type="entry name" value="EXOINULINASE INUD (AFU_ORTHOLOGUE AFUA_5G00480)"/>
    <property type="match status" value="1"/>
</dbReference>
<dbReference type="Gene3D" id="2.60.120.560">
    <property type="entry name" value="Exo-inulinase, domain 1"/>
    <property type="match status" value="1"/>
</dbReference>
<evidence type="ECO:0000313" key="7">
    <source>
        <dbReference type="EMBL" id="OMF58685.1"/>
    </source>
</evidence>
<feature type="domain" description="Glycosyl hydrolase family 32 N-terminal" evidence="5">
    <location>
        <begin position="14"/>
        <end position="331"/>
    </location>
</feature>
<dbReference type="GO" id="GO:0004575">
    <property type="term" value="F:sucrose alpha-glucosidase activity"/>
    <property type="evidence" value="ECO:0007669"/>
    <property type="project" value="TreeGrafter"/>
</dbReference>
<evidence type="ECO:0000256" key="4">
    <source>
        <dbReference type="RuleBase" id="RU362110"/>
    </source>
</evidence>
<dbReference type="GO" id="GO:0005737">
    <property type="term" value="C:cytoplasm"/>
    <property type="evidence" value="ECO:0007669"/>
    <property type="project" value="TreeGrafter"/>
</dbReference>
<evidence type="ECO:0000256" key="3">
    <source>
        <dbReference type="ARBA" id="ARBA00023295"/>
    </source>
</evidence>
<dbReference type="Pfam" id="PF08244">
    <property type="entry name" value="Glyco_hydro_32C"/>
    <property type="match status" value="1"/>
</dbReference>
<dbReference type="STRING" id="297318.BK138_09305"/>
<evidence type="ECO:0000256" key="2">
    <source>
        <dbReference type="ARBA" id="ARBA00022801"/>
    </source>
</evidence>
<dbReference type="InterPro" id="IPR023296">
    <property type="entry name" value="Glyco_hydro_beta-prop_sf"/>
</dbReference>